<comment type="caution">
    <text evidence="1">The sequence shown here is derived from an EMBL/GenBank/DDBJ whole genome shotgun (WGS) entry which is preliminary data.</text>
</comment>
<reference evidence="1" key="1">
    <citation type="submission" date="2023-10" db="EMBL/GenBank/DDBJ databases">
        <title>Genome assembly of Pristionchus species.</title>
        <authorList>
            <person name="Yoshida K."/>
            <person name="Sommer R.J."/>
        </authorList>
    </citation>
    <scope>NUCLEOTIDE SEQUENCE</scope>
    <source>
        <strain evidence="1">RS0144</strain>
    </source>
</reference>
<feature type="non-terminal residue" evidence="1">
    <location>
        <position position="1"/>
    </location>
</feature>
<dbReference type="Proteomes" id="UP001432027">
    <property type="component" value="Unassembled WGS sequence"/>
</dbReference>
<gene>
    <name evidence="1" type="ORF">PENTCL1PPCAC_16845</name>
</gene>
<keyword evidence="2" id="KW-1185">Reference proteome</keyword>
<evidence type="ECO:0000313" key="1">
    <source>
        <dbReference type="EMBL" id="GMS94670.1"/>
    </source>
</evidence>
<sequence>NSIDTIGIVDALEGRNALVSRRDERHTLTIHGDLEIKATEISRSNTIRLHLLVSQRTRADPIVALRVVSTLGGLLALTSERRLDNTVSINKHLSIGATDTVLVHLNLTRR</sequence>
<dbReference type="AlphaFoldDB" id="A0AAV5TJR2"/>
<name>A0AAV5TJR2_9BILA</name>
<feature type="non-terminal residue" evidence="1">
    <location>
        <position position="110"/>
    </location>
</feature>
<accession>A0AAV5TJR2</accession>
<evidence type="ECO:0000313" key="2">
    <source>
        <dbReference type="Proteomes" id="UP001432027"/>
    </source>
</evidence>
<protein>
    <submittedName>
        <fullName evidence="1">Uncharacterized protein</fullName>
    </submittedName>
</protein>
<proteinExistence type="predicted"/>
<dbReference type="EMBL" id="BTSX01000004">
    <property type="protein sequence ID" value="GMS94670.1"/>
    <property type="molecule type" value="Genomic_DNA"/>
</dbReference>
<organism evidence="1 2">
    <name type="scientific">Pristionchus entomophagus</name>
    <dbReference type="NCBI Taxonomy" id="358040"/>
    <lineage>
        <taxon>Eukaryota</taxon>
        <taxon>Metazoa</taxon>
        <taxon>Ecdysozoa</taxon>
        <taxon>Nematoda</taxon>
        <taxon>Chromadorea</taxon>
        <taxon>Rhabditida</taxon>
        <taxon>Rhabditina</taxon>
        <taxon>Diplogasteromorpha</taxon>
        <taxon>Diplogasteroidea</taxon>
        <taxon>Neodiplogasteridae</taxon>
        <taxon>Pristionchus</taxon>
    </lineage>
</organism>